<protein>
    <recommendedName>
        <fullName evidence="7">Relaxation protein</fullName>
    </recommendedName>
</protein>
<accession>A0AB38DVE3</accession>
<dbReference type="EMBL" id="OCYT01000012">
    <property type="protein sequence ID" value="SON75920.1"/>
    <property type="molecule type" value="Genomic_DNA"/>
</dbReference>
<evidence type="ECO:0000313" key="5">
    <source>
        <dbReference type="Proteomes" id="UP000234166"/>
    </source>
</evidence>
<name>A0AB38DVE3_XANCH</name>
<feature type="coiled-coil region" evidence="1">
    <location>
        <begin position="129"/>
        <end position="156"/>
    </location>
</feature>
<evidence type="ECO:0000256" key="2">
    <source>
        <dbReference type="SAM" id="Phobius"/>
    </source>
</evidence>
<dbReference type="AlphaFoldDB" id="A0AB38DVE3"/>
<keyword evidence="2" id="KW-0472">Membrane</keyword>
<organism evidence="4 5">
    <name type="scientific">Xanthomonas campestris pv. phaseoli</name>
    <dbReference type="NCBI Taxonomy" id="317013"/>
    <lineage>
        <taxon>Bacteria</taxon>
        <taxon>Pseudomonadati</taxon>
        <taxon>Pseudomonadota</taxon>
        <taxon>Gammaproteobacteria</taxon>
        <taxon>Lysobacterales</taxon>
        <taxon>Lysobacteraceae</taxon>
        <taxon>Xanthomonas</taxon>
    </lineage>
</organism>
<sequence length="247" mass="26946">MVAETAEAEAVVGAAVVEVEAAVGADSRDTCSKLNHRENTMDMQNTSALPDASRAERTLKESIQAMAVMIGTLQRREHALEDLVREQLQLLQSAVNSADQSVTRVVENALPRLTQLSNQALTQTLEPAVERFNKKMATAEQTVQQATQRYAHAQHSLETTTTRRMWIASIALLAAGVISLVVAGYALYSTKEAVAEAAQLRAEIAFLDRVARANLVPCGEGRLCAELEKKGPRYGNRGQYQVVATRR</sequence>
<proteinExistence type="predicted"/>
<reference evidence="5 6" key="1">
    <citation type="submission" date="2017-10" db="EMBL/GenBank/DDBJ databases">
        <authorList>
            <person name="Regsiter A."/>
            <person name="William W."/>
        </authorList>
    </citation>
    <scope>NUCLEOTIDE SEQUENCE [LARGE SCALE GENOMIC DNA]</scope>
    <source>
        <strain evidence="3 6">CFBP6984</strain>
        <strain evidence="4 5">CFBP7430</strain>
    </source>
</reference>
<dbReference type="EMBL" id="OCYS01000009">
    <property type="protein sequence ID" value="SON77630.1"/>
    <property type="molecule type" value="Genomic_DNA"/>
</dbReference>
<evidence type="ECO:0000313" key="4">
    <source>
        <dbReference type="EMBL" id="SON77630.1"/>
    </source>
</evidence>
<keyword evidence="2" id="KW-1133">Transmembrane helix</keyword>
<comment type="caution">
    <text evidence="4">The sequence shown here is derived from an EMBL/GenBank/DDBJ whole genome shotgun (WGS) entry which is preliminary data.</text>
</comment>
<dbReference type="Proteomes" id="UP000234166">
    <property type="component" value="Unassembled WGS sequence"/>
</dbReference>
<evidence type="ECO:0000313" key="3">
    <source>
        <dbReference type="EMBL" id="SON75920.1"/>
    </source>
</evidence>
<keyword evidence="6" id="KW-1185">Reference proteome</keyword>
<feature type="transmembrane region" description="Helical" evidence="2">
    <location>
        <begin position="165"/>
        <end position="188"/>
    </location>
</feature>
<gene>
    <name evidence="3" type="ORF">XAP6984_1090017</name>
    <name evidence="4" type="ORF">XAP7430_1060019</name>
</gene>
<keyword evidence="1" id="KW-0175">Coiled coil</keyword>
<dbReference type="Proteomes" id="UP000234181">
    <property type="component" value="Unassembled WGS sequence"/>
</dbReference>
<keyword evidence="2" id="KW-0812">Transmembrane</keyword>
<evidence type="ECO:0000256" key="1">
    <source>
        <dbReference type="SAM" id="Coils"/>
    </source>
</evidence>
<evidence type="ECO:0000313" key="6">
    <source>
        <dbReference type="Proteomes" id="UP000234181"/>
    </source>
</evidence>
<evidence type="ECO:0008006" key="7">
    <source>
        <dbReference type="Google" id="ProtNLM"/>
    </source>
</evidence>